<protein>
    <recommendedName>
        <fullName evidence="3">TIGR04140 family protein</fullName>
    </recommendedName>
</protein>
<dbReference type="STRING" id="582419.TES1_0733"/>
<dbReference type="RefSeq" id="WP_042680369.1">
    <property type="nucleotide sequence ID" value="NZ_CP006965.1"/>
</dbReference>
<organism evidence="1 2">
    <name type="scientific">Thermococcus paralvinellae</name>
    <dbReference type="NCBI Taxonomy" id="582419"/>
    <lineage>
        <taxon>Archaea</taxon>
        <taxon>Methanobacteriati</taxon>
        <taxon>Methanobacteriota</taxon>
        <taxon>Thermococci</taxon>
        <taxon>Thermococcales</taxon>
        <taxon>Thermococcaceae</taxon>
        <taxon>Thermococcus</taxon>
    </lineage>
</organism>
<keyword evidence="2" id="KW-1185">Reference proteome</keyword>
<name>W0I277_9EURY</name>
<evidence type="ECO:0008006" key="3">
    <source>
        <dbReference type="Google" id="ProtNLM"/>
    </source>
</evidence>
<dbReference type="Proteomes" id="UP000019027">
    <property type="component" value="Chromosome"/>
</dbReference>
<proteinExistence type="predicted"/>
<evidence type="ECO:0000313" key="2">
    <source>
        <dbReference type="Proteomes" id="UP000019027"/>
    </source>
</evidence>
<dbReference type="AlphaFoldDB" id="W0I277"/>
<dbReference type="InterPro" id="IPR026486">
    <property type="entry name" value="CHP_AF_0576"/>
</dbReference>
<dbReference type="OrthoDB" id="102522at2157"/>
<dbReference type="HOGENOM" id="CLU_195006_0_0_2"/>
<dbReference type="NCBIfam" id="TIGR04140">
    <property type="entry name" value="chp_AF_0576"/>
    <property type="match status" value="1"/>
</dbReference>
<accession>W0I277</accession>
<dbReference type="EMBL" id="CP006965">
    <property type="protein sequence ID" value="AHF80119.1"/>
    <property type="molecule type" value="Genomic_DNA"/>
</dbReference>
<dbReference type="GeneID" id="24907343"/>
<reference evidence="1 2" key="1">
    <citation type="journal article" date="2014" name="Int. J. Syst. Evol. Microbiol.">
        <title>Thermococcus paralvinellae sp. nov. and Thermococcus cleftensis sp. nov. of hyperthermophilic heterotrophs from deep-sea hydrothermal vents.</title>
        <authorList>
            <person name="Hensley S.A."/>
            <person name="Jung J.H."/>
            <person name="Park C.S."/>
            <person name="Holden J.F."/>
        </authorList>
    </citation>
    <scope>NUCLEOTIDE SEQUENCE [LARGE SCALE GENOMIC DNA]</scope>
    <source>
        <strain evidence="1 2">ES1</strain>
    </source>
</reference>
<evidence type="ECO:0000313" key="1">
    <source>
        <dbReference type="EMBL" id="AHF80119.1"/>
    </source>
</evidence>
<sequence length="64" mass="7394">MRIITSIPPEDLEIILKKSNASVRLEIREAEPFHGMPRYEVIIEGDKKEIEKFMEKLRLARAGG</sequence>
<dbReference type="KEGG" id="ths:TES1_0733"/>
<gene>
    <name evidence="1" type="ORF">TES1_0733</name>
</gene>